<dbReference type="Proteomes" id="UP000502508">
    <property type="component" value="Chromosome"/>
</dbReference>
<dbReference type="AlphaFoldDB" id="A0A6F8Y909"/>
<dbReference type="Pfam" id="PF13424">
    <property type="entry name" value="TPR_12"/>
    <property type="match status" value="1"/>
</dbReference>
<organism evidence="2 3">
    <name type="scientific">Phytohabitans flavus</name>
    <dbReference type="NCBI Taxonomy" id="1076124"/>
    <lineage>
        <taxon>Bacteria</taxon>
        <taxon>Bacillati</taxon>
        <taxon>Actinomycetota</taxon>
        <taxon>Actinomycetes</taxon>
        <taxon>Micromonosporales</taxon>
        <taxon>Micromonosporaceae</taxon>
    </lineage>
</organism>
<dbReference type="Pfam" id="PF13374">
    <property type="entry name" value="TPR_10"/>
    <property type="match status" value="1"/>
</dbReference>
<feature type="compositionally biased region" description="Polar residues" evidence="1">
    <location>
        <begin position="125"/>
        <end position="136"/>
    </location>
</feature>
<dbReference type="SUPFAM" id="SSF48452">
    <property type="entry name" value="TPR-like"/>
    <property type="match status" value="1"/>
</dbReference>
<name>A0A6F8Y909_9ACTN</name>
<reference evidence="2 3" key="2">
    <citation type="submission" date="2020-03" db="EMBL/GenBank/DDBJ databases">
        <authorList>
            <person name="Ichikawa N."/>
            <person name="Kimura A."/>
            <person name="Kitahashi Y."/>
            <person name="Uohara A."/>
        </authorList>
    </citation>
    <scope>NUCLEOTIDE SEQUENCE [LARGE SCALE GENOMIC DNA]</scope>
    <source>
        <strain evidence="2 3">NBRC 107702</strain>
    </source>
</reference>
<evidence type="ECO:0000313" key="3">
    <source>
        <dbReference type="Proteomes" id="UP000502508"/>
    </source>
</evidence>
<protein>
    <recommendedName>
        <fullName evidence="4">Bacterial transcriptional activator domain-containing protein</fullName>
    </recommendedName>
</protein>
<evidence type="ECO:0000313" key="2">
    <source>
        <dbReference type="EMBL" id="BCB82585.1"/>
    </source>
</evidence>
<keyword evidence="3" id="KW-1185">Reference proteome</keyword>
<dbReference type="EMBL" id="AP022870">
    <property type="protein sequence ID" value="BCB82585.1"/>
    <property type="molecule type" value="Genomic_DNA"/>
</dbReference>
<feature type="region of interest" description="Disordered" evidence="1">
    <location>
        <begin position="123"/>
        <end position="184"/>
    </location>
</feature>
<sequence>MEPSGSLDSDDPQVHALIRDMVRYLRARGDLQGSKELAERAVASWLPRLGEDHTSVLVIRRELASTLLALGGFAEARRTYEDIIPRLAGTLGDKDPYTLWARRGLAGALRGQGQYHAAHRIDTETFPSGGSRTAKITTRRSARRTTWPFPSASWGAFRRPSSSTRRLCDGATSTPAPRRPRPWR</sequence>
<evidence type="ECO:0000256" key="1">
    <source>
        <dbReference type="SAM" id="MobiDB-lite"/>
    </source>
</evidence>
<proteinExistence type="predicted"/>
<dbReference type="KEGG" id="pfla:Pflav_089950"/>
<dbReference type="Gene3D" id="1.25.40.10">
    <property type="entry name" value="Tetratricopeptide repeat domain"/>
    <property type="match status" value="1"/>
</dbReference>
<reference evidence="2 3" key="1">
    <citation type="submission" date="2020-03" db="EMBL/GenBank/DDBJ databases">
        <title>Whole genome shotgun sequence of Phytohabitans flavus NBRC 107702.</title>
        <authorList>
            <person name="Komaki H."/>
            <person name="Tamura T."/>
        </authorList>
    </citation>
    <scope>NUCLEOTIDE SEQUENCE [LARGE SCALE GENOMIC DNA]</scope>
    <source>
        <strain evidence="2 3">NBRC 107702</strain>
    </source>
</reference>
<dbReference type="InterPro" id="IPR011990">
    <property type="entry name" value="TPR-like_helical_dom_sf"/>
</dbReference>
<evidence type="ECO:0008006" key="4">
    <source>
        <dbReference type="Google" id="ProtNLM"/>
    </source>
</evidence>
<accession>A0A6F8Y909</accession>
<gene>
    <name evidence="2" type="ORF">Pflav_089950</name>
</gene>